<name>A0ABW8CCG2_9ACTN</name>
<dbReference type="Proteomes" id="UP001614394">
    <property type="component" value="Unassembled WGS sequence"/>
</dbReference>
<comment type="caution">
    <text evidence="2">The sequence shown here is derived from an EMBL/GenBank/DDBJ whole genome shotgun (WGS) entry which is preliminary data.</text>
</comment>
<evidence type="ECO:0000313" key="2">
    <source>
        <dbReference type="EMBL" id="MFI9104137.1"/>
    </source>
</evidence>
<feature type="domain" description="Hemerythrin-like" evidence="1">
    <location>
        <begin position="17"/>
        <end position="150"/>
    </location>
</feature>
<protein>
    <submittedName>
        <fullName evidence="2">Hemerythrin domain-containing protein</fullName>
    </submittedName>
</protein>
<keyword evidence="3" id="KW-1185">Reference proteome</keyword>
<organism evidence="2 3">
    <name type="scientific">Streptomyces fildesensis</name>
    <dbReference type="NCBI Taxonomy" id="375757"/>
    <lineage>
        <taxon>Bacteria</taxon>
        <taxon>Bacillati</taxon>
        <taxon>Actinomycetota</taxon>
        <taxon>Actinomycetes</taxon>
        <taxon>Kitasatosporales</taxon>
        <taxon>Streptomycetaceae</taxon>
        <taxon>Streptomyces</taxon>
    </lineage>
</organism>
<dbReference type="Pfam" id="PF01814">
    <property type="entry name" value="Hemerythrin"/>
    <property type="match status" value="1"/>
</dbReference>
<proteinExistence type="predicted"/>
<accession>A0ABW8CCG2</accession>
<reference evidence="2 3" key="1">
    <citation type="submission" date="2024-10" db="EMBL/GenBank/DDBJ databases">
        <title>The Natural Products Discovery Center: Release of the First 8490 Sequenced Strains for Exploring Actinobacteria Biosynthetic Diversity.</title>
        <authorList>
            <person name="Kalkreuter E."/>
            <person name="Kautsar S.A."/>
            <person name="Yang D."/>
            <person name="Bader C.D."/>
            <person name="Teijaro C.N."/>
            <person name="Fluegel L."/>
            <person name="Davis C.M."/>
            <person name="Simpson J.R."/>
            <person name="Lauterbach L."/>
            <person name="Steele A.D."/>
            <person name="Gui C."/>
            <person name="Meng S."/>
            <person name="Li G."/>
            <person name="Viehrig K."/>
            <person name="Ye F."/>
            <person name="Su P."/>
            <person name="Kiefer A.F."/>
            <person name="Nichols A."/>
            <person name="Cepeda A.J."/>
            <person name="Yan W."/>
            <person name="Fan B."/>
            <person name="Jiang Y."/>
            <person name="Adhikari A."/>
            <person name="Zheng C.-J."/>
            <person name="Schuster L."/>
            <person name="Cowan T.M."/>
            <person name="Smanski M.J."/>
            <person name="Chevrette M.G."/>
            <person name="De Carvalho L.P.S."/>
            <person name="Shen B."/>
        </authorList>
    </citation>
    <scope>NUCLEOTIDE SEQUENCE [LARGE SCALE GENOMIC DNA]</scope>
    <source>
        <strain evidence="2 3">NPDC053399</strain>
    </source>
</reference>
<dbReference type="Gene3D" id="1.20.120.520">
    <property type="entry name" value="nmb1532 protein domain like"/>
    <property type="match status" value="1"/>
</dbReference>
<dbReference type="RefSeq" id="WP_399654049.1">
    <property type="nucleotide sequence ID" value="NZ_JBITYG010000008.1"/>
</dbReference>
<gene>
    <name evidence="2" type="ORF">ACIGXA_26825</name>
</gene>
<dbReference type="EMBL" id="JBITYG010000008">
    <property type="protein sequence ID" value="MFI9104137.1"/>
    <property type="molecule type" value="Genomic_DNA"/>
</dbReference>
<dbReference type="CDD" id="cd12108">
    <property type="entry name" value="Hr-like"/>
    <property type="match status" value="1"/>
</dbReference>
<dbReference type="InterPro" id="IPR012312">
    <property type="entry name" value="Hemerythrin-like"/>
</dbReference>
<evidence type="ECO:0000259" key="1">
    <source>
        <dbReference type="Pfam" id="PF01814"/>
    </source>
</evidence>
<evidence type="ECO:0000313" key="3">
    <source>
        <dbReference type="Proteomes" id="UP001614394"/>
    </source>
</evidence>
<sequence length="226" mass="25240">MTTKNAALQADARPDTHEMVVIHLGLRRESRLLTELIAAVAPGDTARAGVLAAHFRDYLLGLTNHHHGEDDHLWPPLLARVDIEADLVLRMEAQHEGIAATLARAEAALPGWEATAGEAERDLLVAALTEHRAVLVEHLDDEEQNLLPLAERHLSVKEWNALGDHFMETTPKPKLLFFLGMVLEEADRTERAKILGELPLPARLLWYVVGSPAYNRRVRRIRNGAR</sequence>